<evidence type="ECO:0000313" key="3">
    <source>
        <dbReference type="Proteomes" id="UP001176517"/>
    </source>
</evidence>
<comment type="caution">
    <text evidence="2">The sequence shown here is derived from an EMBL/GenBank/DDBJ whole genome shotgun (WGS) entry which is preliminary data.</text>
</comment>
<dbReference type="Proteomes" id="UP001176517">
    <property type="component" value="Unassembled WGS sequence"/>
</dbReference>
<evidence type="ECO:0000313" key="2">
    <source>
        <dbReference type="EMBL" id="KAK0553215.1"/>
    </source>
</evidence>
<dbReference type="EMBL" id="JAPDMZ010000053">
    <property type="protein sequence ID" value="KAK0553215.1"/>
    <property type="molecule type" value="Genomic_DNA"/>
</dbReference>
<keyword evidence="3" id="KW-1185">Reference proteome</keyword>
<gene>
    <name evidence="2" type="ORF">OC846_002587</name>
</gene>
<proteinExistence type="predicted"/>
<organism evidence="2 3">
    <name type="scientific">Tilletia horrida</name>
    <dbReference type="NCBI Taxonomy" id="155126"/>
    <lineage>
        <taxon>Eukaryota</taxon>
        <taxon>Fungi</taxon>
        <taxon>Dikarya</taxon>
        <taxon>Basidiomycota</taxon>
        <taxon>Ustilaginomycotina</taxon>
        <taxon>Exobasidiomycetes</taxon>
        <taxon>Tilletiales</taxon>
        <taxon>Tilletiaceae</taxon>
        <taxon>Tilletia</taxon>
    </lineage>
</organism>
<feature type="compositionally biased region" description="Polar residues" evidence="1">
    <location>
        <begin position="75"/>
        <end position="89"/>
    </location>
</feature>
<dbReference type="AlphaFoldDB" id="A0AAN6GU17"/>
<feature type="non-terminal residue" evidence="2">
    <location>
        <position position="118"/>
    </location>
</feature>
<reference evidence="2" key="1">
    <citation type="journal article" date="2023" name="PhytoFront">
        <title>Draft Genome Resources of Seven Strains of Tilletia horrida, Causal Agent of Kernel Smut of Rice.</title>
        <authorList>
            <person name="Khanal S."/>
            <person name="Antony Babu S."/>
            <person name="Zhou X.G."/>
        </authorList>
    </citation>
    <scope>NUCLEOTIDE SEQUENCE</scope>
    <source>
        <strain evidence="2">TX6</strain>
    </source>
</reference>
<feature type="region of interest" description="Disordered" evidence="1">
    <location>
        <begin position="72"/>
        <end position="105"/>
    </location>
</feature>
<sequence>MASGLFTSSAGSVAPSQTIASGHVAAVEGSEGSHHDPIPSIIPASSHFSFSIPTSEASQSFSNLSAVGLDDLSEHQNGSTAKQESTSIPKATDAQDISGLGPAPLRRNQACLSCRKRK</sequence>
<name>A0AAN6GU17_9BASI</name>
<feature type="region of interest" description="Disordered" evidence="1">
    <location>
        <begin position="24"/>
        <end position="45"/>
    </location>
</feature>
<protein>
    <submittedName>
        <fullName evidence="2">Uncharacterized protein</fullName>
    </submittedName>
</protein>
<accession>A0AAN6GU17</accession>
<evidence type="ECO:0000256" key="1">
    <source>
        <dbReference type="SAM" id="MobiDB-lite"/>
    </source>
</evidence>